<keyword evidence="1" id="KW-1133">Transmembrane helix</keyword>
<dbReference type="InterPro" id="IPR008338">
    <property type="entry name" value="Capsule_biosynth_CapC"/>
</dbReference>
<dbReference type="RefSeq" id="WP_068133721.1">
    <property type="nucleotide sequence ID" value="NZ_AP014924.1"/>
</dbReference>
<keyword evidence="1" id="KW-0472">Membrane</keyword>
<dbReference type="EMBL" id="AP014924">
    <property type="protein sequence ID" value="BAS26298.1"/>
    <property type="molecule type" value="Genomic_DNA"/>
</dbReference>
<reference evidence="3" key="2">
    <citation type="journal article" date="2016" name="Int. J. Syst. Evol. Microbiol.">
        <title>Complete genome sequence and cell structure of Limnochorda pilosa, a Gram-negative spore-former within the phylum Firmicutes.</title>
        <authorList>
            <person name="Watanabe M."/>
            <person name="Kojima H."/>
            <person name="Fukui M."/>
        </authorList>
    </citation>
    <scope>NUCLEOTIDE SEQUENCE [LARGE SCALE GENOMIC DNA]</scope>
    <source>
        <strain evidence="3">HC45</strain>
    </source>
</reference>
<dbReference type="AlphaFoldDB" id="A0A0K2SGR0"/>
<dbReference type="PRINTS" id="PR01759">
    <property type="entry name" value="CAPSULEPROTC"/>
</dbReference>
<dbReference type="Pfam" id="PF14102">
    <property type="entry name" value="Caps_synth_CapC"/>
    <property type="match status" value="1"/>
</dbReference>
<evidence type="ECO:0000256" key="1">
    <source>
        <dbReference type="SAM" id="Phobius"/>
    </source>
</evidence>
<protein>
    <submittedName>
        <fullName evidence="2">Capsule biosynthesis protein CapC</fullName>
    </submittedName>
</protein>
<dbReference type="KEGG" id="lpil:LIP_0441"/>
<organism evidence="2 3">
    <name type="scientific">Limnochorda pilosa</name>
    <dbReference type="NCBI Taxonomy" id="1555112"/>
    <lineage>
        <taxon>Bacteria</taxon>
        <taxon>Bacillati</taxon>
        <taxon>Bacillota</taxon>
        <taxon>Limnochordia</taxon>
        <taxon>Limnochordales</taxon>
        <taxon>Limnochordaceae</taxon>
        <taxon>Limnochorda</taxon>
    </lineage>
</organism>
<dbReference type="GO" id="GO:0045227">
    <property type="term" value="P:capsule polysaccharide biosynthetic process"/>
    <property type="evidence" value="ECO:0007669"/>
    <property type="project" value="InterPro"/>
</dbReference>
<feature type="transmembrane region" description="Helical" evidence="1">
    <location>
        <begin position="121"/>
        <end position="142"/>
    </location>
</feature>
<keyword evidence="3" id="KW-1185">Reference proteome</keyword>
<dbReference type="OrthoDB" id="48792at2"/>
<dbReference type="STRING" id="1555112.LIP_0441"/>
<feature type="transmembrane region" description="Helical" evidence="1">
    <location>
        <begin position="41"/>
        <end position="61"/>
    </location>
</feature>
<dbReference type="Proteomes" id="UP000065807">
    <property type="component" value="Chromosome"/>
</dbReference>
<dbReference type="GO" id="GO:0016020">
    <property type="term" value="C:membrane"/>
    <property type="evidence" value="ECO:0007669"/>
    <property type="project" value="InterPro"/>
</dbReference>
<gene>
    <name evidence="2" type="ORF">LIP_0441</name>
</gene>
<evidence type="ECO:0000313" key="3">
    <source>
        <dbReference type="Proteomes" id="UP000065807"/>
    </source>
</evidence>
<name>A0A0K2SGR0_LIMPI</name>
<reference evidence="3" key="1">
    <citation type="submission" date="2015-07" db="EMBL/GenBank/DDBJ databases">
        <title>Complete genome sequence and phylogenetic analysis of Limnochorda pilosa.</title>
        <authorList>
            <person name="Watanabe M."/>
            <person name="Kojima H."/>
            <person name="Fukui M."/>
        </authorList>
    </citation>
    <scope>NUCLEOTIDE SEQUENCE [LARGE SCALE GENOMIC DNA]</scope>
    <source>
        <strain evidence="3">HC45</strain>
    </source>
</reference>
<feature type="transmembrane region" description="Helical" evidence="1">
    <location>
        <begin position="73"/>
        <end position="91"/>
    </location>
</feature>
<keyword evidence="1" id="KW-0812">Transmembrane</keyword>
<evidence type="ECO:0000313" key="2">
    <source>
        <dbReference type="EMBL" id="BAS26298.1"/>
    </source>
</evidence>
<dbReference type="NCBIfam" id="TIGR04011">
    <property type="entry name" value="poly_gGlu_PgsC"/>
    <property type="match status" value="1"/>
</dbReference>
<sequence length="147" mass="15391">MVESAVAVGVLLNLLLYEGVGLTAGGMVVPGYLALFLDQPLRVAATLLLAVVTWLVVARGLGRMTILFGRRRYGAMLVVGILGTWALARLAPHVAVAGADVRAIGYIVPGLLANEMERQGVLTTLAATAALAVITRLILLLFTGWGL</sequence>
<proteinExistence type="predicted"/>
<accession>A0A0K2SGR0</accession>